<dbReference type="EMBL" id="MU004507">
    <property type="protein sequence ID" value="KAF2649095.1"/>
    <property type="molecule type" value="Genomic_DNA"/>
</dbReference>
<dbReference type="Pfam" id="PF07859">
    <property type="entry name" value="Abhydrolase_3"/>
    <property type="match status" value="1"/>
</dbReference>
<dbReference type="SUPFAM" id="SSF53474">
    <property type="entry name" value="alpha/beta-Hydrolases"/>
    <property type="match status" value="1"/>
</dbReference>
<dbReference type="PANTHER" id="PTHR48081">
    <property type="entry name" value="AB HYDROLASE SUPERFAMILY PROTEIN C4A8.06C"/>
    <property type="match status" value="1"/>
</dbReference>
<keyword evidence="1 3" id="KW-0378">Hydrolase</keyword>
<dbReference type="GO" id="GO:0016787">
    <property type="term" value="F:hydrolase activity"/>
    <property type="evidence" value="ECO:0007669"/>
    <property type="project" value="UniProtKB-KW"/>
</dbReference>
<dbReference type="AlphaFoldDB" id="A0A6A6SMH4"/>
<keyword evidence="4" id="KW-1185">Reference proteome</keyword>
<dbReference type="InterPro" id="IPR050300">
    <property type="entry name" value="GDXG_lipolytic_enzyme"/>
</dbReference>
<proteinExistence type="predicted"/>
<feature type="domain" description="Alpha/beta hydrolase fold-3" evidence="2">
    <location>
        <begin position="133"/>
        <end position="357"/>
    </location>
</feature>
<dbReference type="InterPro" id="IPR029058">
    <property type="entry name" value="AB_hydrolase_fold"/>
</dbReference>
<reference evidence="3" key="1">
    <citation type="journal article" date="2020" name="Stud. Mycol.">
        <title>101 Dothideomycetes genomes: a test case for predicting lifestyles and emergence of pathogens.</title>
        <authorList>
            <person name="Haridas S."/>
            <person name="Albert R."/>
            <person name="Binder M."/>
            <person name="Bloem J."/>
            <person name="Labutti K."/>
            <person name="Salamov A."/>
            <person name="Andreopoulos B."/>
            <person name="Baker S."/>
            <person name="Barry K."/>
            <person name="Bills G."/>
            <person name="Bluhm B."/>
            <person name="Cannon C."/>
            <person name="Castanera R."/>
            <person name="Culley D."/>
            <person name="Daum C."/>
            <person name="Ezra D."/>
            <person name="Gonzalez J."/>
            <person name="Henrissat B."/>
            <person name="Kuo A."/>
            <person name="Liang C."/>
            <person name="Lipzen A."/>
            <person name="Lutzoni F."/>
            <person name="Magnuson J."/>
            <person name="Mondo S."/>
            <person name="Nolan M."/>
            <person name="Ohm R."/>
            <person name="Pangilinan J."/>
            <person name="Park H.-J."/>
            <person name="Ramirez L."/>
            <person name="Alfaro M."/>
            <person name="Sun H."/>
            <person name="Tritt A."/>
            <person name="Yoshinaga Y."/>
            <person name="Zwiers L.-H."/>
            <person name="Turgeon B."/>
            <person name="Goodwin S."/>
            <person name="Spatafora J."/>
            <person name="Crous P."/>
            <person name="Grigoriev I."/>
        </authorList>
    </citation>
    <scope>NUCLEOTIDE SEQUENCE</scope>
    <source>
        <strain evidence="3">CBS 122681</strain>
    </source>
</reference>
<protein>
    <submittedName>
        <fullName evidence="3">Alpha/beta-hydrolase</fullName>
    </submittedName>
</protein>
<dbReference type="Gene3D" id="3.40.50.1820">
    <property type="entry name" value="alpha/beta hydrolase"/>
    <property type="match status" value="1"/>
</dbReference>
<evidence type="ECO:0000256" key="1">
    <source>
        <dbReference type="ARBA" id="ARBA00022801"/>
    </source>
</evidence>
<sequence length="387" mass="42181">MSILTHHPFKAGYVLAALCFEFARLPLYILKYVVPYGRPHPAWTYKQALTMRFVSFFVHCSATVQAKTPLPLLPGAEKDQFVTIDPAPSTAYKGPLAPTPSTKPVRIGGTWYPAPLHASTSDTEKNESTAVVVLHLHGGAYVTGDGRTQASGFFSKLQLKHGGATHVFCPQYRLSTLPASATSNAFPAALQDTLTAYLYLIRTLHIAPRNIILSGDSAGANAALALLRYIAEYGAEIQHNGVELPNPSAAWLWSPWLAPAESADPAWTRTNPHYATDYLSFVFSAWGANAYAGPGGLSVLDSPYVGFKGRPFRTIVPLWMSAGGVEVLYFDITQFAEDMRDKGNDVTLDVERHAPHDVGLVGNLCGFEREAVGMVKRAGEWYRGVRK</sequence>
<dbReference type="Proteomes" id="UP000799324">
    <property type="component" value="Unassembled WGS sequence"/>
</dbReference>
<dbReference type="OrthoDB" id="2152029at2759"/>
<gene>
    <name evidence="3" type="ORF">K491DRAFT_698404</name>
</gene>
<evidence type="ECO:0000259" key="2">
    <source>
        <dbReference type="Pfam" id="PF07859"/>
    </source>
</evidence>
<organism evidence="3 4">
    <name type="scientific">Lophiostoma macrostomum CBS 122681</name>
    <dbReference type="NCBI Taxonomy" id="1314788"/>
    <lineage>
        <taxon>Eukaryota</taxon>
        <taxon>Fungi</taxon>
        <taxon>Dikarya</taxon>
        <taxon>Ascomycota</taxon>
        <taxon>Pezizomycotina</taxon>
        <taxon>Dothideomycetes</taxon>
        <taxon>Pleosporomycetidae</taxon>
        <taxon>Pleosporales</taxon>
        <taxon>Lophiostomataceae</taxon>
        <taxon>Lophiostoma</taxon>
    </lineage>
</organism>
<dbReference type="PANTHER" id="PTHR48081:SF8">
    <property type="entry name" value="ALPHA_BETA HYDROLASE FOLD-3 DOMAIN-CONTAINING PROTEIN-RELATED"/>
    <property type="match status" value="1"/>
</dbReference>
<evidence type="ECO:0000313" key="3">
    <source>
        <dbReference type="EMBL" id="KAF2649095.1"/>
    </source>
</evidence>
<evidence type="ECO:0000313" key="4">
    <source>
        <dbReference type="Proteomes" id="UP000799324"/>
    </source>
</evidence>
<accession>A0A6A6SMH4</accession>
<name>A0A6A6SMH4_9PLEO</name>
<dbReference type="InterPro" id="IPR013094">
    <property type="entry name" value="AB_hydrolase_3"/>
</dbReference>